<dbReference type="SUPFAM" id="SSF52540">
    <property type="entry name" value="P-loop containing nucleoside triphosphate hydrolases"/>
    <property type="match status" value="1"/>
</dbReference>
<dbReference type="CDD" id="cd00009">
    <property type="entry name" value="AAA"/>
    <property type="match status" value="1"/>
</dbReference>
<dbReference type="GO" id="GO:0006270">
    <property type="term" value="P:DNA replication initiation"/>
    <property type="evidence" value="ECO:0007669"/>
    <property type="project" value="InterPro"/>
</dbReference>
<dbReference type="PANTHER" id="PTHR30050:SF2">
    <property type="entry name" value="CHROMOSOMAL REPLICATION INITIATOR PROTEIN DNAA"/>
    <property type="match status" value="1"/>
</dbReference>
<name>A0A381ND76_9ZZZZ</name>
<dbReference type="EMBL" id="UINC01000277">
    <property type="protein sequence ID" value="SUZ52506.1"/>
    <property type="molecule type" value="Genomic_DNA"/>
</dbReference>
<dbReference type="InterPro" id="IPR010921">
    <property type="entry name" value="Trp_repressor/repl_initiator"/>
</dbReference>
<dbReference type="InterPro" id="IPR038454">
    <property type="entry name" value="DnaA_N_sf"/>
</dbReference>
<dbReference type="GO" id="GO:0006275">
    <property type="term" value="P:regulation of DNA replication"/>
    <property type="evidence" value="ECO:0007669"/>
    <property type="project" value="InterPro"/>
</dbReference>
<evidence type="ECO:0008006" key="11">
    <source>
        <dbReference type="Google" id="ProtNLM"/>
    </source>
</evidence>
<evidence type="ECO:0000256" key="4">
    <source>
        <dbReference type="ARBA" id="ARBA00022741"/>
    </source>
</evidence>
<dbReference type="Pfam" id="PF08299">
    <property type="entry name" value="Bac_DnaA_C"/>
    <property type="match status" value="1"/>
</dbReference>
<dbReference type="InterPro" id="IPR003593">
    <property type="entry name" value="AAA+_ATPase"/>
</dbReference>
<dbReference type="CDD" id="cd06571">
    <property type="entry name" value="Bac_DnaA_C"/>
    <property type="match status" value="1"/>
</dbReference>
<dbReference type="GO" id="GO:0005524">
    <property type="term" value="F:ATP binding"/>
    <property type="evidence" value="ECO:0007669"/>
    <property type="project" value="UniProtKB-KW"/>
</dbReference>
<keyword evidence="4" id="KW-0547">Nucleotide-binding</keyword>
<evidence type="ECO:0000256" key="2">
    <source>
        <dbReference type="ARBA" id="ARBA00022490"/>
    </source>
</evidence>
<reference evidence="10" key="1">
    <citation type="submission" date="2018-05" db="EMBL/GenBank/DDBJ databases">
        <authorList>
            <person name="Lanie J.A."/>
            <person name="Ng W.-L."/>
            <person name="Kazmierczak K.M."/>
            <person name="Andrzejewski T.M."/>
            <person name="Davidsen T.M."/>
            <person name="Wayne K.J."/>
            <person name="Tettelin H."/>
            <person name="Glass J.I."/>
            <person name="Rusch D."/>
            <person name="Podicherti R."/>
            <person name="Tsui H.-C.T."/>
            <person name="Winkler M.E."/>
        </authorList>
    </citation>
    <scope>NUCLEOTIDE SEQUENCE</scope>
</reference>
<dbReference type="InterPro" id="IPR001957">
    <property type="entry name" value="Chromosome_initiator_DnaA"/>
</dbReference>
<dbReference type="InterPro" id="IPR027417">
    <property type="entry name" value="P-loop_NTPase"/>
</dbReference>
<dbReference type="Pfam" id="PF00308">
    <property type="entry name" value="Bac_DnaA"/>
    <property type="match status" value="1"/>
</dbReference>
<keyword evidence="2" id="KW-0963">Cytoplasm</keyword>
<dbReference type="Gene3D" id="3.30.300.180">
    <property type="match status" value="1"/>
</dbReference>
<dbReference type="AlphaFoldDB" id="A0A381ND76"/>
<dbReference type="InterPro" id="IPR020591">
    <property type="entry name" value="Chromosome_initiator_DnaA-like"/>
</dbReference>
<dbReference type="HAMAP" id="MF_00377">
    <property type="entry name" value="DnaA_bact"/>
    <property type="match status" value="1"/>
</dbReference>
<evidence type="ECO:0000259" key="8">
    <source>
        <dbReference type="SMART" id="SM00382"/>
    </source>
</evidence>
<dbReference type="Pfam" id="PF11638">
    <property type="entry name" value="DnaA_N"/>
    <property type="match status" value="1"/>
</dbReference>
<dbReference type="SMART" id="SM00382">
    <property type="entry name" value="AAA"/>
    <property type="match status" value="1"/>
</dbReference>
<feature type="domain" description="Chromosomal replication initiator DnaA C-terminal" evidence="9">
    <location>
        <begin position="350"/>
        <end position="419"/>
    </location>
</feature>
<dbReference type="PRINTS" id="PR00051">
    <property type="entry name" value="DNAA"/>
</dbReference>
<evidence type="ECO:0000256" key="5">
    <source>
        <dbReference type="ARBA" id="ARBA00022840"/>
    </source>
</evidence>
<keyword evidence="7" id="KW-0238">DNA-binding</keyword>
<comment type="similarity">
    <text evidence="1">Belongs to the DnaA family.</text>
</comment>
<dbReference type="InterPro" id="IPR024633">
    <property type="entry name" value="DnaA_N_dom"/>
</dbReference>
<evidence type="ECO:0000256" key="1">
    <source>
        <dbReference type="ARBA" id="ARBA00006583"/>
    </source>
</evidence>
<dbReference type="GO" id="GO:0005886">
    <property type="term" value="C:plasma membrane"/>
    <property type="evidence" value="ECO:0007669"/>
    <property type="project" value="TreeGrafter"/>
</dbReference>
<dbReference type="FunFam" id="3.40.50.300:FF:000668">
    <property type="entry name" value="Chromosomal replication initiator protein DnaA"/>
    <property type="match status" value="1"/>
</dbReference>
<evidence type="ECO:0000313" key="10">
    <source>
        <dbReference type="EMBL" id="SUZ52506.1"/>
    </source>
</evidence>
<keyword evidence="3" id="KW-0235">DNA replication</keyword>
<evidence type="ECO:0000256" key="7">
    <source>
        <dbReference type="ARBA" id="ARBA00023125"/>
    </source>
</evidence>
<proteinExistence type="inferred from homology"/>
<sequence length="443" mass="50486">MAKNTWKKIKEDLSNQLPGHTISTWFDPINPVAIDGNELILEVPSQFFYDWIESHYRHHINKSIEVLNLNSVSTKFIISAETQEIKTDEKQDLTPVKKSPLIPILNKEHSFESFIEGSNNQFAKTAAEAVAENPGKQSFNPLIVYGGTGLGKTHLLHAIGNRVLETQPDRRIVIATSEKFTLDFVNGLRKNRTIEFAQQYRRADILLIDDIQFFRGKEQTQEQFFHTFNELHQVGKQIVLTADRYPGEMQGLQDRLLSRFQSGLSVDVQPPDFEVRVAILMDKAERNGVDLPYDIIEFIATHMRSNIRDLEGTIIRLLARSSLMNQDIDRELVQAVVKERIGSKPTRDLSMEDVVRKVSELSGIPEDGIVGKSRRKEIVEARQTAMFLCRNILDSSLSSVGMYFGGRDHTTVIHAIKTIEEKKTKKKNIGEHIAQITQELSFF</sequence>
<dbReference type="Gene3D" id="1.10.1750.10">
    <property type="match status" value="1"/>
</dbReference>
<evidence type="ECO:0000256" key="6">
    <source>
        <dbReference type="ARBA" id="ARBA00023121"/>
    </source>
</evidence>
<organism evidence="10">
    <name type="scientific">marine metagenome</name>
    <dbReference type="NCBI Taxonomy" id="408172"/>
    <lineage>
        <taxon>unclassified sequences</taxon>
        <taxon>metagenomes</taxon>
        <taxon>ecological metagenomes</taxon>
    </lineage>
</organism>
<dbReference type="InterPro" id="IPR013317">
    <property type="entry name" value="DnaA_dom"/>
</dbReference>
<dbReference type="SUPFAM" id="SSF48295">
    <property type="entry name" value="TrpR-like"/>
    <property type="match status" value="1"/>
</dbReference>
<evidence type="ECO:0000259" key="9">
    <source>
        <dbReference type="SMART" id="SM00760"/>
    </source>
</evidence>
<feature type="domain" description="AAA+ ATPase" evidence="8">
    <location>
        <begin position="138"/>
        <end position="329"/>
    </location>
</feature>
<dbReference type="GO" id="GO:0003688">
    <property type="term" value="F:DNA replication origin binding"/>
    <property type="evidence" value="ECO:0007669"/>
    <property type="project" value="InterPro"/>
</dbReference>
<dbReference type="Gene3D" id="1.10.8.60">
    <property type="match status" value="1"/>
</dbReference>
<dbReference type="PANTHER" id="PTHR30050">
    <property type="entry name" value="CHROMOSOMAL REPLICATION INITIATOR PROTEIN DNAA"/>
    <property type="match status" value="1"/>
</dbReference>
<dbReference type="Gene3D" id="3.40.50.300">
    <property type="entry name" value="P-loop containing nucleotide triphosphate hydrolases"/>
    <property type="match status" value="1"/>
</dbReference>
<dbReference type="InterPro" id="IPR013159">
    <property type="entry name" value="DnaA_C"/>
</dbReference>
<dbReference type="GO" id="GO:0008289">
    <property type="term" value="F:lipid binding"/>
    <property type="evidence" value="ECO:0007669"/>
    <property type="project" value="UniProtKB-KW"/>
</dbReference>
<dbReference type="SMART" id="SM00760">
    <property type="entry name" value="Bac_DnaA_C"/>
    <property type="match status" value="1"/>
</dbReference>
<keyword evidence="5" id="KW-0067">ATP-binding</keyword>
<accession>A0A381ND76</accession>
<dbReference type="NCBIfam" id="TIGR00362">
    <property type="entry name" value="DnaA"/>
    <property type="match status" value="1"/>
</dbReference>
<gene>
    <name evidence="10" type="ORF">METZ01_LOCUS5360</name>
</gene>
<protein>
    <recommendedName>
        <fullName evidence="11">Chromosomal replication initiator protein DnaA</fullName>
    </recommendedName>
</protein>
<keyword evidence="6" id="KW-0446">Lipid-binding</keyword>
<evidence type="ECO:0000256" key="3">
    <source>
        <dbReference type="ARBA" id="ARBA00022705"/>
    </source>
</evidence>